<dbReference type="NCBIfam" id="TIGR01845">
    <property type="entry name" value="outer_NodT"/>
    <property type="match status" value="1"/>
</dbReference>
<dbReference type="Pfam" id="PF02321">
    <property type="entry name" value="OEP"/>
    <property type="match status" value="2"/>
</dbReference>
<dbReference type="RefSeq" id="WP_051432187.1">
    <property type="nucleotide sequence ID" value="NZ_NRRE01000017.1"/>
</dbReference>
<dbReference type="GO" id="GO:0005886">
    <property type="term" value="C:plasma membrane"/>
    <property type="evidence" value="ECO:0007669"/>
    <property type="project" value="UniProtKB-SubCell"/>
</dbReference>
<reference evidence="5" key="1">
    <citation type="submission" date="2017-08" db="EMBL/GenBank/DDBJ databases">
        <authorList>
            <person name="Imhoff J.F."/>
            <person name="Rahn T."/>
            <person name="Kuenzel S."/>
            <person name="Neulinger S.C."/>
        </authorList>
    </citation>
    <scope>NUCLEOTIDE SEQUENCE</scope>
    <source>
        <strain evidence="5">DSM 9154</strain>
    </source>
</reference>
<comment type="caution">
    <text evidence="5">The sequence shown here is derived from an EMBL/GenBank/DDBJ whole genome shotgun (WGS) entry which is preliminary data.</text>
</comment>
<dbReference type="PANTHER" id="PTHR30203:SF33">
    <property type="entry name" value="BLR4455 PROTEIN"/>
    <property type="match status" value="1"/>
</dbReference>
<feature type="coiled-coil region" evidence="3">
    <location>
        <begin position="232"/>
        <end position="266"/>
    </location>
</feature>
<gene>
    <name evidence="5" type="ORF">CKO21_04070</name>
</gene>
<keyword evidence="3" id="KW-0175">Coiled coil</keyword>
<dbReference type="PROSITE" id="PS51257">
    <property type="entry name" value="PROKAR_LIPOPROTEIN"/>
    <property type="match status" value="1"/>
</dbReference>
<keyword evidence="2" id="KW-0732">Signal</keyword>
<evidence type="ECO:0000256" key="3">
    <source>
        <dbReference type="SAM" id="Coils"/>
    </source>
</evidence>
<keyword evidence="2" id="KW-0812">Transmembrane</keyword>
<comment type="similarity">
    <text evidence="1 2">Belongs to the outer membrane factor (OMF) (TC 1.B.17) family.</text>
</comment>
<feature type="region of interest" description="Disordered" evidence="4">
    <location>
        <begin position="31"/>
        <end position="52"/>
    </location>
</feature>
<comment type="subcellular location">
    <subcellularLocation>
        <location evidence="2">Cell membrane</location>
        <topology evidence="2">Lipid-anchor</topology>
    </subcellularLocation>
</comment>
<keyword evidence="2" id="KW-0449">Lipoprotein</keyword>
<dbReference type="GO" id="GO:0015562">
    <property type="term" value="F:efflux transmembrane transporter activity"/>
    <property type="evidence" value="ECO:0007669"/>
    <property type="project" value="InterPro"/>
</dbReference>
<accession>A0A934UYV5</accession>
<evidence type="ECO:0000313" key="6">
    <source>
        <dbReference type="Proteomes" id="UP000778970"/>
    </source>
</evidence>
<keyword evidence="2" id="KW-0564">Palmitate</keyword>
<feature type="region of interest" description="Disordered" evidence="4">
    <location>
        <begin position="95"/>
        <end position="138"/>
    </location>
</feature>
<evidence type="ECO:0008006" key="7">
    <source>
        <dbReference type="Google" id="ProtNLM"/>
    </source>
</evidence>
<name>A0A934UYV5_9PROT</name>
<dbReference type="Proteomes" id="UP000778970">
    <property type="component" value="Unassembled WGS sequence"/>
</dbReference>
<organism evidence="5 6">
    <name type="scientific">Rhodovibrio salinarum</name>
    <dbReference type="NCBI Taxonomy" id="1087"/>
    <lineage>
        <taxon>Bacteria</taxon>
        <taxon>Pseudomonadati</taxon>
        <taxon>Pseudomonadota</taxon>
        <taxon>Alphaproteobacteria</taxon>
        <taxon>Rhodospirillales</taxon>
        <taxon>Rhodovibrionaceae</taxon>
        <taxon>Rhodovibrio</taxon>
    </lineage>
</organism>
<feature type="compositionally biased region" description="Basic and acidic residues" evidence="4">
    <location>
        <begin position="108"/>
        <end position="126"/>
    </location>
</feature>
<evidence type="ECO:0000313" key="5">
    <source>
        <dbReference type="EMBL" id="MBK1696417.1"/>
    </source>
</evidence>
<evidence type="ECO:0000256" key="4">
    <source>
        <dbReference type="SAM" id="MobiDB-lite"/>
    </source>
</evidence>
<dbReference type="PANTHER" id="PTHR30203">
    <property type="entry name" value="OUTER MEMBRANE CATION EFFLUX PROTEIN"/>
    <property type="match status" value="1"/>
</dbReference>
<dbReference type="EMBL" id="NRRE01000017">
    <property type="protein sequence ID" value="MBK1696417.1"/>
    <property type="molecule type" value="Genomic_DNA"/>
</dbReference>
<dbReference type="AlphaFoldDB" id="A0A934UYV5"/>
<protein>
    <recommendedName>
        <fullName evidence="7">Efflux transporter, outer membrane factor (OMF) lipoprotein, NodT family</fullName>
    </recommendedName>
</protein>
<sequence length="507" mass="55345">MPTPRRANRPRLLLAAAGLLLLGACAPQPAPVETRTPLPDGFSDTGDAPRPDDWWQAFDDPALDELITRALNDRPSLRATWARLAQAHAVAGRTAADRWPSLSGTGEASRRQTGELRGDDSNDRARSGTGGSFTNDNVSENYSLGLSASYELDLWGRVDAQADAARLDAQATRQELNAAALSLTGEVADTWYQLLAQRARLDLLKRQLDTNRTVERVVEVRVLQGQAGLADLLRQRELIQQTQQQIDAARGEVQLLENELTVLLGRAPRTGALPDGRNLPQGPALPRTGVPADLIARRPDVQEALLRVQAADKRVAAAIAERFPRIDLTSSLTTAATAPADLFTSWTSNLAAQLSVPLFDAGQRKAEVDRSQAVVAERLAQFEDTALTALQEVEDALTRIDQQGRRVERLNRQIELARQSVARLRSRYVNANVDFLDVLDALTRVQNLERELIEARRQRLAARVALARALAGDIDPPRPTGEAFEVLAPVQTPDSGQAAAKDEETDT</sequence>
<proteinExistence type="inferred from homology"/>
<dbReference type="InterPro" id="IPR010131">
    <property type="entry name" value="MdtP/NodT-like"/>
</dbReference>
<keyword evidence="2" id="KW-1134">Transmembrane beta strand</keyword>
<feature type="region of interest" description="Disordered" evidence="4">
    <location>
        <begin position="475"/>
        <end position="507"/>
    </location>
</feature>
<keyword evidence="6" id="KW-1185">Reference proteome</keyword>
<dbReference type="InterPro" id="IPR003423">
    <property type="entry name" value="OMP_efflux"/>
</dbReference>
<evidence type="ECO:0000256" key="2">
    <source>
        <dbReference type="RuleBase" id="RU362097"/>
    </source>
</evidence>
<dbReference type="SUPFAM" id="SSF56954">
    <property type="entry name" value="Outer membrane efflux proteins (OEP)"/>
    <property type="match status" value="1"/>
</dbReference>
<feature type="coiled-coil region" evidence="3">
    <location>
        <begin position="393"/>
        <end position="465"/>
    </location>
</feature>
<evidence type="ECO:0000256" key="1">
    <source>
        <dbReference type="ARBA" id="ARBA00007613"/>
    </source>
</evidence>
<keyword evidence="2" id="KW-0472">Membrane</keyword>
<feature type="chain" id="PRO_5038163099" description="Efflux transporter, outer membrane factor (OMF) lipoprotein, NodT family" evidence="2">
    <location>
        <begin position="31"/>
        <end position="507"/>
    </location>
</feature>
<dbReference type="Gene3D" id="1.20.1600.10">
    <property type="entry name" value="Outer membrane efflux proteins (OEP)"/>
    <property type="match status" value="1"/>
</dbReference>
<reference evidence="5" key="2">
    <citation type="journal article" date="2020" name="Microorganisms">
        <title>Osmotic Adaptation and Compatible Solute Biosynthesis of Phototrophic Bacteria as Revealed from Genome Analyses.</title>
        <authorList>
            <person name="Imhoff J.F."/>
            <person name="Rahn T."/>
            <person name="Kunzel S."/>
            <person name="Keller A."/>
            <person name="Neulinger S.C."/>
        </authorList>
    </citation>
    <scope>NUCLEOTIDE SEQUENCE</scope>
    <source>
        <strain evidence="5">DSM 9154</strain>
    </source>
</reference>
<feature type="signal peptide" evidence="2">
    <location>
        <begin position="1"/>
        <end position="30"/>
    </location>
</feature>
<dbReference type="Gene3D" id="2.20.200.10">
    <property type="entry name" value="Outer membrane efflux proteins (OEP)"/>
    <property type="match status" value="1"/>
</dbReference>